<dbReference type="GO" id="GO:0099604">
    <property type="term" value="F:ligand-gated calcium channel activity"/>
    <property type="evidence" value="ECO:0007669"/>
    <property type="project" value="TreeGrafter"/>
</dbReference>
<evidence type="ECO:0000259" key="1">
    <source>
        <dbReference type="Pfam" id="PF18139"/>
    </source>
</evidence>
<name>A0A815WZ62_9BILA</name>
<dbReference type="InterPro" id="IPR050927">
    <property type="entry name" value="TRPM"/>
</dbReference>
<dbReference type="AlphaFoldDB" id="A0A815WZ62"/>
<feature type="domain" description="TRPM SLOG" evidence="1">
    <location>
        <begin position="111"/>
        <end position="289"/>
    </location>
</feature>
<proteinExistence type="predicted"/>
<dbReference type="PANTHER" id="PTHR13800:SF12">
    <property type="entry name" value="TRANSIENT RECEPTOR POTENTIAL CATION CHANNEL SUBFAMILY M MEMBER-LIKE 2"/>
    <property type="match status" value="1"/>
</dbReference>
<dbReference type="Pfam" id="PF18139">
    <property type="entry name" value="LSDAT_euk"/>
    <property type="match status" value="1"/>
</dbReference>
<dbReference type="InterPro" id="IPR041491">
    <property type="entry name" value="TRPM_SLOG"/>
</dbReference>
<reference evidence="2" key="1">
    <citation type="submission" date="2021-02" db="EMBL/GenBank/DDBJ databases">
        <authorList>
            <person name="Nowell W R."/>
        </authorList>
    </citation>
    <scope>NUCLEOTIDE SEQUENCE</scope>
</reference>
<dbReference type="GO" id="GO:0005886">
    <property type="term" value="C:plasma membrane"/>
    <property type="evidence" value="ECO:0007669"/>
    <property type="project" value="TreeGrafter"/>
</dbReference>
<comment type="caution">
    <text evidence="2">The sequence shown here is derived from an EMBL/GenBank/DDBJ whole genome shotgun (WGS) entry which is preliminary data.</text>
</comment>
<dbReference type="PANTHER" id="PTHR13800">
    <property type="entry name" value="TRANSIENT RECEPTOR POTENTIAL CATION CHANNEL, SUBFAMILY M, MEMBER 6"/>
    <property type="match status" value="1"/>
</dbReference>
<gene>
    <name evidence="2" type="ORF">SEV965_LOCUS38631</name>
</gene>
<accession>A0A815WZ62</accession>
<feature type="non-terminal residue" evidence="2">
    <location>
        <position position="1"/>
    </location>
</feature>
<evidence type="ECO:0000313" key="2">
    <source>
        <dbReference type="EMBL" id="CAF1549745.1"/>
    </source>
</evidence>
<evidence type="ECO:0000313" key="3">
    <source>
        <dbReference type="Proteomes" id="UP000663889"/>
    </source>
</evidence>
<sequence length="297" mass="34584">MQINRCYYNFLLQLKTKILSLHLKRLAVSVTFTQHKRQPEIPVKDLKNLPINYRVCYKFAPKEVDKDICECNRIRRDHTDITANDQSKWHISTHTKQYKNTSDYGRLINDALYVRLDIETKLEIIHKLLFNFWKISKPTLIISIIGNATSYSLSDRSESKFLNSIVNICIKTNVWMITNGLDIGIVQLVGQAVNKARLKNPDKVVAIGICKWGSIKDREVLIKREKQNTNKKDQYTSKTSDVNNDENNIQNGACDLEMKHTHYLMLDDGTYRTFDTKDFRSRLCKHITTLEMGNTPR</sequence>
<organism evidence="2 3">
    <name type="scientific">Rotaria sordida</name>
    <dbReference type="NCBI Taxonomy" id="392033"/>
    <lineage>
        <taxon>Eukaryota</taxon>
        <taxon>Metazoa</taxon>
        <taxon>Spiralia</taxon>
        <taxon>Gnathifera</taxon>
        <taxon>Rotifera</taxon>
        <taxon>Eurotatoria</taxon>
        <taxon>Bdelloidea</taxon>
        <taxon>Philodinida</taxon>
        <taxon>Philodinidae</taxon>
        <taxon>Rotaria</taxon>
    </lineage>
</organism>
<dbReference type="EMBL" id="CAJNOU010009962">
    <property type="protein sequence ID" value="CAF1549745.1"/>
    <property type="molecule type" value="Genomic_DNA"/>
</dbReference>
<protein>
    <recommendedName>
        <fullName evidence="1">TRPM SLOG domain-containing protein</fullName>
    </recommendedName>
</protein>
<dbReference type="Proteomes" id="UP000663889">
    <property type="component" value="Unassembled WGS sequence"/>
</dbReference>